<evidence type="ECO:0000256" key="6">
    <source>
        <dbReference type="ARBA" id="ARBA00023136"/>
    </source>
</evidence>
<feature type="transmembrane region" description="Helical" evidence="8">
    <location>
        <begin position="135"/>
        <end position="154"/>
    </location>
</feature>
<comment type="subcellular location">
    <subcellularLocation>
        <location evidence="1">Cell membrane</location>
        <topology evidence="1">Multi-pass membrane protein</topology>
    </subcellularLocation>
</comment>
<evidence type="ECO:0008006" key="12">
    <source>
        <dbReference type="Google" id="ProtNLM"/>
    </source>
</evidence>
<feature type="transmembrane region" description="Helical" evidence="8">
    <location>
        <begin position="161"/>
        <end position="184"/>
    </location>
</feature>
<feature type="transmembrane region" description="Helical" evidence="8">
    <location>
        <begin position="190"/>
        <end position="209"/>
    </location>
</feature>
<keyword evidence="6 8" id="KW-0472">Membrane</keyword>
<keyword evidence="9" id="KW-0732">Signal</keyword>
<dbReference type="InterPro" id="IPR018584">
    <property type="entry name" value="GT87"/>
</dbReference>
<evidence type="ECO:0000256" key="1">
    <source>
        <dbReference type="ARBA" id="ARBA00004651"/>
    </source>
</evidence>
<feature type="transmembrane region" description="Helical" evidence="8">
    <location>
        <begin position="78"/>
        <end position="101"/>
    </location>
</feature>
<comment type="caution">
    <text evidence="10">The sequence shown here is derived from an EMBL/GenBank/DDBJ whole genome shotgun (WGS) entry which is preliminary data.</text>
</comment>
<keyword evidence="5 8" id="KW-1133">Transmembrane helix</keyword>
<dbReference type="GO" id="GO:0005886">
    <property type="term" value="C:plasma membrane"/>
    <property type="evidence" value="ECO:0007669"/>
    <property type="project" value="UniProtKB-SubCell"/>
</dbReference>
<sequence length="410" mass="44774">MNRRIVILAALGAAAAAALAWTAVHHFYFDSGVYSGAVRYWFRDGGMIYDYLKEGTPYGFTYPPFAALVMIPMAVLPLWLIVTVASVATVVTTVLVTWWFLCPLIERRGWTPWYAVAVASCLALFFEPVRETFGFGQVNLLLLALVAGDVLLGVGRGRRWAGVGIGVATAIKLTPGIFILYLLITRRWRAAVTAIAAAATTTLVTAAFWPDASREFWTSALWDTNRVGNLEYVSNQSLRGFLARLPVDAVESQLWVAGVLAAVGLWAWRVRAADPLGGLALTGIVGCLISPVTWVHHWVWLLPALVRCVETARTHKGVFRLAVAGYVVVCTRVTFLYENGPKPPLAFLGANLYVLLGVALLLWLPAVASLADGPRSDDRGRSLDDDRAGRAVVQAAAVRVHDDRRDQQDQ</sequence>
<evidence type="ECO:0000313" key="10">
    <source>
        <dbReference type="EMBL" id="OJF10273.1"/>
    </source>
</evidence>
<keyword evidence="4 8" id="KW-0812">Transmembrane</keyword>
<evidence type="ECO:0000256" key="8">
    <source>
        <dbReference type="SAM" id="Phobius"/>
    </source>
</evidence>
<keyword evidence="2" id="KW-1003">Cell membrane</keyword>
<comment type="similarity">
    <text evidence="7">Belongs to the glycosyltransferase 87 family.</text>
</comment>
<feature type="transmembrane region" description="Helical" evidence="8">
    <location>
        <begin position="249"/>
        <end position="268"/>
    </location>
</feature>
<feature type="chain" id="PRO_5038741341" description="Alpha-1,2-mannosyltransferase" evidence="9">
    <location>
        <begin position="21"/>
        <end position="410"/>
    </location>
</feature>
<dbReference type="RefSeq" id="WP_071809321.1">
    <property type="nucleotide sequence ID" value="NZ_MEIA01000482.1"/>
</dbReference>
<evidence type="ECO:0000313" key="11">
    <source>
        <dbReference type="Proteomes" id="UP000182486"/>
    </source>
</evidence>
<evidence type="ECO:0000256" key="9">
    <source>
        <dbReference type="SAM" id="SignalP"/>
    </source>
</evidence>
<reference evidence="10 11" key="1">
    <citation type="submission" date="2016-09" db="EMBL/GenBank/DDBJ databases">
        <title>Couchioplanes caeruleus draft genome sequence.</title>
        <authorList>
            <person name="Sheehan J."/>
            <person name="Caffrey P."/>
        </authorList>
    </citation>
    <scope>NUCLEOTIDE SEQUENCE [LARGE SCALE GENOMIC DNA]</scope>
    <source>
        <strain evidence="10 11">DSM 43634</strain>
    </source>
</reference>
<evidence type="ECO:0000256" key="5">
    <source>
        <dbReference type="ARBA" id="ARBA00022989"/>
    </source>
</evidence>
<dbReference type="Proteomes" id="UP000182486">
    <property type="component" value="Unassembled WGS sequence"/>
</dbReference>
<feature type="transmembrane region" description="Helical" evidence="8">
    <location>
        <begin position="352"/>
        <end position="371"/>
    </location>
</feature>
<gene>
    <name evidence="10" type="ORF">BG844_32795</name>
</gene>
<accession>A0A1K0FBS0</accession>
<dbReference type="GO" id="GO:0016758">
    <property type="term" value="F:hexosyltransferase activity"/>
    <property type="evidence" value="ECO:0007669"/>
    <property type="project" value="InterPro"/>
</dbReference>
<dbReference type="EMBL" id="MEIA01000482">
    <property type="protein sequence ID" value="OJF10273.1"/>
    <property type="molecule type" value="Genomic_DNA"/>
</dbReference>
<evidence type="ECO:0000256" key="2">
    <source>
        <dbReference type="ARBA" id="ARBA00022475"/>
    </source>
</evidence>
<proteinExistence type="inferred from homology"/>
<feature type="signal peptide" evidence="9">
    <location>
        <begin position="1"/>
        <end position="20"/>
    </location>
</feature>
<evidence type="ECO:0000256" key="3">
    <source>
        <dbReference type="ARBA" id="ARBA00022679"/>
    </source>
</evidence>
<feature type="transmembrane region" description="Helical" evidence="8">
    <location>
        <begin position="318"/>
        <end position="337"/>
    </location>
</feature>
<feature type="transmembrane region" description="Helical" evidence="8">
    <location>
        <begin position="113"/>
        <end position="129"/>
    </location>
</feature>
<keyword evidence="3" id="KW-0808">Transferase</keyword>
<evidence type="ECO:0000256" key="4">
    <source>
        <dbReference type="ARBA" id="ARBA00022692"/>
    </source>
</evidence>
<protein>
    <recommendedName>
        <fullName evidence="12">Alpha-1,2-mannosyltransferase</fullName>
    </recommendedName>
</protein>
<evidence type="ECO:0000256" key="7">
    <source>
        <dbReference type="ARBA" id="ARBA00024033"/>
    </source>
</evidence>
<dbReference type="AlphaFoldDB" id="A0A1K0FBS0"/>
<dbReference type="Pfam" id="PF09594">
    <property type="entry name" value="GT87"/>
    <property type="match status" value="1"/>
</dbReference>
<keyword evidence="11" id="KW-1185">Reference proteome</keyword>
<name>A0A1K0FBS0_9ACTN</name>
<feature type="transmembrane region" description="Helical" evidence="8">
    <location>
        <begin position="280"/>
        <end position="306"/>
    </location>
</feature>
<organism evidence="10 11">
    <name type="scientific">Couchioplanes caeruleus subsp. caeruleus</name>
    <dbReference type="NCBI Taxonomy" id="56427"/>
    <lineage>
        <taxon>Bacteria</taxon>
        <taxon>Bacillati</taxon>
        <taxon>Actinomycetota</taxon>
        <taxon>Actinomycetes</taxon>
        <taxon>Micromonosporales</taxon>
        <taxon>Micromonosporaceae</taxon>
        <taxon>Couchioplanes</taxon>
    </lineage>
</organism>